<accession>A0A383U090</accession>
<feature type="domain" description="Nucleoside phosphorylase" evidence="4">
    <location>
        <begin position="30"/>
        <end position="258"/>
    </location>
</feature>
<dbReference type="Gene3D" id="3.40.50.1580">
    <property type="entry name" value="Nucleoside phosphorylase domain"/>
    <property type="match status" value="1"/>
</dbReference>
<dbReference type="RefSeq" id="WP_119057965.1">
    <property type="nucleotide sequence ID" value="NZ_UNSC01000004.1"/>
</dbReference>
<dbReference type="InterPro" id="IPR035994">
    <property type="entry name" value="Nucleoside_phosphorylase_sf"/>
</dbReference>
<evidence type="ECO:0000256" key="3">
    <source>
        <dbReference type="ARBA" id="ARBA00048447"/>
    </source>
</evidence>
<dbReference type="GO" id="GO:0006152">
    <property type="term" value="P:purine nucleoside catabolic process"/>
    <property type="evidence" value="ECO:0007669"/>
    <property type="project" value="TreeGrafter"/>
</dbReference>
<dbReference type="PANTHER" id="PTHR43691:SF11">
    <property type="entry name" value="FI09636P-RELATED"/>
    <property type="match status" value="1"/>
</dbReference>
<comment type="catalytic activity">
    <reaction evidence="3">
        <text>uridine + phosphate = alpha-D-ribose 1-phosphate + uracil</text>
        <dbReference type="Rhea" id="RHEA:24388"/>
        <dbReference type="ChEBI" id="CHEBI:16704"/>
        <dbReference type="ChEBI" id="CHEBI:17568"/>
        <dbReference type="ChEBI" id="CHEBI:43474"/>
        <dbReference type="ChEBI" id="CHEBI:57720"/>
        <dbReference type="EC" id="2.4.2.3"/>
    </reaction>
</comment>
<evidence type="ECO:0000256" key="1">
    <source>
        <dbReference type="ARBA" id="ARBA00011888"/>
    </source>
</evidence>
<evidence type="ECO:0000313" key="5">
    <source>
        <dbReference type="EMBL" id="SZD72888.1"/>
    </source>
</evidence>
<dbReference type="GO" id="GO:0004731">
    <property type="term" value="F:purine-nucleoside phosphorylase activity"/>
    <property type="evidence" value="ECO:0007669"/>
    <property type="project" value="TreeGrafter"/>
</dbReference>
<dbReference type="AlphaFoldDB" id="A0A383U090"/>
<protein>
    <recommendedName>
        <fullName evidence="2">Uridine phosphorylase</fullName>
        <ecNumber evidence="1">2.4.2.3</ecNumber>
    </recommendedName>
</protein>
<dbReference type="OrthoDB" id="9772602at2"/>
<keyword evidence="6" id="KW-1185">Reference proteome</keyword>
<keyword evidence="5" id="KW-0808">Transferase</keyword>
<evidence type="ECO:0000313" key="6">
    <source>
        <dbReference type="Proteomes" id="UP000262142"/>
    </source>
</evidence>
<dbReference type="EMBL" id="UNSC01000004">
    <property type="protein sequence ID" value="SZD72888.1"/>
    <property type="molecule type" value="Genomic_DNA"/>
</dbReference>
<sequence>MKIQSSELPLNADGSVYHLNLLPQDIGETIFLVGDPGRVPLVSQFFDEILVTKQKREFITHTGWLQNKKVSVLSTGIGTDNIDIVLNELDALVNIDLKERSIKKETKSLKLIRLGTSGSLNPEIKVGDFILSQSGIGFDGMMNFYPQHQDSAIKEKISKGLENPVIRNLMYAADADDALLQHFKSVGRVGVTGSLSGFYGPQGRQVRLKRIEGDFLADLNKVGIDNFEMETSAIYALSKLLGHQALSINCIIANRTTGKFLENYQPKVKEMIQKSLYLLQNF</sequence>
<dbReference type="InterPro" id="IPR000845">
    <property type="entry name" value="Nucleoside_phosphorylase_d"/>
</dbReference>
<keyword evidence="5" id="KW-0328">Glycosyltransferase</keyword>
<dbReference type="PANTHER" id="PTHR43691">
    <property type="entry name" value="URIDINE PHOSPHORYLASE"/>
    <property type="match status" value="1"/>
</dbReference>
<dbReference type="Proteomes" id="UP000262142">
    <property type="component" value="Unassembled WGS sequence"/>
</dbReference>
<dbReference type="GO" id="GO:0004850">
    <property type="term" value="F:uridine phosphorylase activity"/>
    <property type="evidence" value="ECO:0007669"/>
    <property type="project" value="UniProtKB-EC"/>
</dbReference>
<dbReference type="EC" id="2.4.2.3" evidence="1"/>
<dbReference type="SUPFAM" id="SSF53167">
    <property type="entry name" value="Purine and uridine phosphorylases"/>
    <property type="match status" value="1"/>
</dbReference>
<organism evidence="5 6">
    <name type="scientific">Candidatus Ornithobacterium hominis</name>
    <dbReference type="NCBI Taxonomy" id="2497989"/>
    <lineage>
        <taxon>Bacteria</taxon>
        <taxon>Pseudomonadati</taxon>
        <taxon>Bacteroidota</taxon>
        <taxon>Flavobacteriia</taxon>
        <taxon>Flavobacteriales</taxon>
        <taxon>Weeksellaceae</taxon>
        <taxon>Ornithobacterium</taxon>
    </lineage>
</organism>
<name>A0A383U090_9FLAO</name>
<dbReference type="CDD" id="cd00436">
    <property type="entry name" value="UP_TbUP-like"/>
    <property type="match status" value="1"/>
</dbReference>
<dbReference type="GO" id="GO:0005829">
    <property type="term" value="C:cytosol"/>
    <property type="evidence" value="ECO:0007669"/>
    <property type="project" value="TreeGrafter"/>
</dbReference>
<evidence type="ECO:0000256" key="2">
    <source>
        <dbReference type="ARBA" id="ARBA00021980"/>
    </source>
</evidence>
<evidence type="ECO:0000259" key="4">
    <source>
        <dbReference type="Pfam" id="PF01048"/>
    </source>
</evidence>
<dbReference type="Pfam" id="PF01048">
    <property type="entry name" value="PNP_UDP_1"/>
    <property type="match status" value="1"/>
</dbReference>
<reference evidence="5 6" key="1">
    <citation type="submission" date="2018-09" db="EMBL/GenBank/DDBJ databases">
        <authorList>
            <consortium name="Pathogen Informatics"/>
        </authorList>
    </citation>
    <scope>NUCLEOTIDE SEQUENCE [LARGE SCALE GENOMIC DNA]</scope>
    <source>
        <strain evidence="5 6">OH-22767</strain>
    </source>
</reference>
<proteinExistence type="predicted"/>
<gene>
    <name evidence="5" type="primary">udp</name>
    <name evidence="5" type="ORF">SAMEA104719789_01003</name>
</gene>